<feature type="non-terminal residue" evidence="2">
    <location>
        <position position="136"/>
    </location>
</feature>
<dbReference type="EMBL" id="BTSX01000001">
    <property type="protein sequence ID" value="GMS77987.1"/>
    <property type="molecule type" value="Genomic_DNA"/>
</dbReference>
<dbReference type="Proteomes" id="UP001432027">
    <property type="component" value="Unassembled WGS sequence"/>
</dbReference>
<name>A0AAV5UM91_9BILA</name>
<organism evidence="2 3">
    <name type="scientific">Pristionchus entomophagus</name>
    <dbReference type="NCBI Taxonomy" id="358040"/>
    <lineage>
        <taxon>Eukaryota</taxon>
        <taxon>Metazoa</taxon>
        <taxon>Ecdysozoa</taxon>
        <taxon>Nematoda</taxon>
        <taxon>Chromadorea</taxon>
        <taxon>Rhabditida</taxon>
        <taxon>Rhabditina</taxon>
        <taxon>Diplogasteromorpha</taxon>
        <taxon>Diplogasteroidea</taxon>
        <taxon>Neodiplogasteridae</taxon>
        <taxon>Pristionchus</taxon>
    </lineage>
</organism>
<evidence type="ECO:0000313" key="3">
    <source>
        <dbReference type="Proteomes" id="UP001432027"/>
    </source>
</evidence>
<dbReference type="EMBL" id="BTSX01000017">
    <property type="protein sequence ID" value="GMT08137.1"/>
    <property type="molecule type" value="Genomic_DNA"/>
</dbReference>
<evidence type="ECO:0008006" key="4">
    <source>
        <dbReference type="Google" id="ProtNLM"/>
    </source>
</evidence>
<proteinExistence type="predicted"/>
<keyword evidence="3" id="KW-1185">Reference proteome</keyword>
<comment type="caution">
    <text evidence="2">The sequence shown here is derived from an EMBL/GenBank/DDBJ whole genome shotgun (WGS) entry which is preliminary data.</text>
</comment>
<reference evidence="2" key="1">
    <citation type="submission" date="2023-10" db="EMBL/GenBank/DDBJ databases">
        <title>Genome assembly of Pristionchus species.</title>
        <authorList>
            <person name="Yoshida K."/>
            <person name="Sommer R.J."/>
        </authorList>
    </citation>
    <scope>NUCLEOTIDE SEQUENCE</scope>
    <source>
        <strain evidence="2">RS0144</strain>
    </source>
</reference>
<feature type="non-terminal residue" evidence="2">
    <location>
        <position position="1"/>
    </location>
</feature>
<protein>
    <recommendedName>
        <fullName evidence="4">Glucosylceramidase</fullName>
    </recommendedName>
</protein>
<sequence length="136" mass="15054">DTEYIIAIDKLTFNAITFRNSNASSISYDNLLSDVGDKGCGFAPFRLPTYEWNKISKTRDIVVKTEEFGDALAGILLRHGLTELKQQHSDTFRIGSVAWAALPRFPDDSDSDWSLIETLVAHIAYGPKVSVNVCGN</sequence>
<evidence type="ECO:0000313" key="2">
    <source>
        <dbReference type="EMBL" id="GMT08137.1"/>
    </source>
</evidence>
<gene>
    <name evidence="1" type="ORF">PENTCL1PPCAC_162</name>
    <name evidence="2" type="ORF">PENTCL1PPCAC_30311</name>
</gene>
<accession>A0AAV5UM91</accession>
<evidence type="ECO:0000313" key="1">
    <source>
        <dbReference type="EMBL" id="GMS77987.1"/>
    </source>
</evidence>
<dbReference type="AlphaFoldDB" id="A0AAV5UM91"/>